<dbReference type="InterPro" id="IPR014043">
    <property type="entry name" value="Acyl_transferase_dom"/>
</dbReference>
<dbReference type="InterPro" id="IPR016035">
    <property type="entry name" value="Acyl_Trfase/lysoPLipase"/>
</dbReference>
<dbReference type="Gene3D" id="3.30.70.250">
    <property type="entry name" value="Malonyl-CoA ACP transacylase, ACP-binding"/>
    <property type="match status" value="1"/>
</dbReference>
<dbReference type="Gene3D" id="3.40.366.10">
    <property type="entry name" value="Malonyl-Coenzyme A Acyl Carrier Protein, domain 2"/>
    <property type="match status" value="1"/>
</dbReference>
<proteinExistence type="predicted"/>
<reference evidence="6 7" key="1">
    <citation type="submission" date="2021-04" db="EMBL/GenBank/DDBJ databases">
        <title>Nocardia tengchongensis.</title>
        <authorList>
            <person name="Zhuang k."/>
            <person name="Ran Y."/>
            <person name="Li W."/>
        </authorList>
    </citation>
    <scope>NUCLEOTIDE SEQUENCE [LARGE SCALE GENOMIC DNA]</scope>
    <source>
        <strain evidence="6 7">CFH S0057</strain>
    </source>
</reference>
<accession>A0ABX8CWH2</accession>
<dbReference type="PANTHER" id="PTHR42681">
    <property type="entry name" value="MALONYL-COA-ACYL CARRIER PROTEIN TRANSACYLASE, MITOCHONDRIAL"/>
    <property type="match status" value="1"/>
</dbReference>
<sequence length="317" mass="34400">MYRAFADFIHSRGRCMTIAYLLGGQIPLEEKFVTDFCVRFPAVREVFEQAADRTGLDVSELIAGTFDGEGELVQSFGAVRQAALIIGMHDVLADRGIRPDAIGGLSLGGLVSACLAGGVDRPGLFEMLHYQRLIPEVPADTPPQGMAVAALATGDEIEKYIGPARPGIYLAADYDVVPGGDKRVLVLSGYRAELTALAAEQPRRIRMLEEYVGAFHSPLVQHVADFMAEHVSAMTFYDPKITLCSPHQSGVIRTADEVREFFLTNYLNPVGVRFLLDEVNRFGAESAIGLGPGMPQRLVAEPLILTSVLTADDLANY</sequence>
<evidence type="ECO:0000259" key="5">
    <source>
        <dbReference type="SMART" id="SM00827"/>
    </source>
</evidence>
<dbReference type="Proteomes" id="UP000683310">
    <property type="component" value="Chromosome"/>
</dbReference>
<protein>
    <recommendedName>
        <fullName evidence="1">[acyl-carrier-protein] S-malonyltransferase</fullName>
        <ecNumber evidence="1">2.3.1.39</ecNumber>
    </recommendedName>
</protein>
<dbReference type="EC" id="2.3.1.39" evidence="1"/>
<keyword evidence="7" id="KW-1185">Reference proteome</keyword>
<keyword evidence="3" id="KW-0012">Acyltransferase</keyword>
<dbReference type="InterPro" id="IPR050858">
    <property type="entry name" value="Mal-CoA-ACP_Trans/PKS_FabD"/>
</dbReference>
<feature type="domain" description="Malonyl-CoA:ACP transacylase (MAT)" evidence="5">
    <location>
        <begin position="38"/>
        <end position="313"/>
    </location>
</feature>
<name>A0ABX8CWH2_9NOCA</name>
<organism evidence="6 7">
    <name type="scientific">Nocardia tengchongensis</name>
    <dbReference type="NCBI Taxonomy" id="2055889"/>
    <lineage>
        <taxon>Bacteria</taxon>
        <taxon>Bacillati</taxon>
        <taxon>Actinomycetota</taxon>
        <taxon>Actinomycetes</taxon>
        <taxon>Mycobacteriales</taxon>
        <taxon>Nocardiaceae</taxon>
        <taxon>Nocardia</taxon>
    </lineage>
</organism>
<dbReference type="EMBL" id="CP074371">
    <property type="protein sequence ID" value="QVI24244.1"/>
    <property type="molecule type" value="Genomic_DNA"/>
</dbReference>
<dbReference type="SUPFAM" id="SSF52151">
    <property type="entry name" value="FabD/lysophospholipase-like"/>
    <property type="match status" value="1"/>
</dbReference>
<dbReference type="SMART" id="SM00827">
    <property type="entry name" value="PKS_AT"/>
    <property type="match status" value="1"/>
</dbReference>
<evidence type="ECO:0000256" key="2">
    <source>
        <dbReference type="ARBA" id="ARBA00022679"/>
    </source>
</evidence>
<evidence type="ECO:0000313" key="6">
    <source>
        <dbReference type="EMBL" id="QVI24244.1"/>
    </source>
</evidence>
<dbReference type="PANTHER" id="PTHR42681:SF1">
    <property type="entry name" value="MALONYL-COA-ACYL CARRIER PROTEIN TRANSACYLASE, MITOCHONDRIAL"/>
    <property type="match status" value="1"/>
</dbReference>
<keyword evidence="2" id="KW-0808">Transferase</keyword>
<evidence type="ECO:0000313" key="7">
    <source>
        <dbReference type="Proteomes" id="UP000683310"/>
    </source>
</evidence>
<dbReference type="InterPro" id="IPR001227">
    <property type="entry name" value="Ac_transferase_dom_sf"/>
</dbReference>
<evidence type="ECO:0000256" key="1">
    <source>
        <dbReference type="ARBA" id="ARBA00013258"/>
    </source>
</evidence>
<comment type="catalytic activity">
    <reaction evidence="4">
        <text>holo-[ACP] + malonyl-CoA = malonyl-[ACP] + CoA</text>
        <dbReference type="Rhea" id="RHEA:41792"/>
        <dbReference type="Rhea" id="RHEA-COMP:9623"/>
        <dbReference type="Rhea" id="RHEA-COMP:9685"/>
        <dbReference type="ChEBI" id="CHEBI:57287"/>
        <dbReference type="ChEBI" id="CHEBI:57384"/>
        <dbReference type="ChEBI" id="CHEBI:64479"/>
        <dbReference type="ChEBI" id="CHEBI:78449"/>
        <dbReference type="EC" id="2.3.1.39"/>
    </reaction>
</comment>
<gene>
    <name evidence="6" type="ORF">KHQ06_16610</name>
</gene>
<evidence type="ECO:0000256" key="4">
    <source>
        <dbReference type="ARBA" id="ARBA00048462"/>
    </source>
</evidence>
<evidence type="ECO:0000256" key="3">
    <source>
        <dbReference type="ARBA" id="ARBA00023315"/>
    </source>
</evidence>